<dbReference type="GO" id="GO:0005509">
    <property type="term" value="F:calcium ion binding"/>
    <property type="evidence" value="ECO:0007669"/>
    <property type="project" value="UniProtKB-UniRule"/>
</dbReference>
<evidence type="ECO:0000256" key="7">
    <source>
        <dbReference type="ARBA" id="ARBA00023136"/>
    </source>
</evidence>
<dbReference type="STRING" id="6313.A0A0K0CUJ6"/>
<evidence type="ECO:0000313" key="12">
    <source>
        <dbReference type="WBParaSite" id="ACAC_0000090001-mRNA-1"/>
    </source>
</evidence>
<dbReference type="InterPro" id="IPR002126">
    <property type="entry name" value="Cadherin-like_dom"/>
</dbReference>
<protein>
    <submittedName>
        <fullName evidence="12">Cadherin domain-containing protein</fullName>
    </submittedName>
</protein>
<evidence type="ECO:0000256" key="1">
    <source>
        <dbReference type="ARBA" id="ARBA00004370"/>
    </source>
</evidence>
<dbReference type="Proteomes" id="UP000035642">
    <property type="component" value="Unassembled WGS sequence"/>
</dbReference>
<accession>A0A0K0CUJ6</accession>
<feature type="domain" description="Cadherin" evidence="10">
    <location>
        <begin position="138"/>
        <end position="237"/>
    </location>
</feature>
<dbReference type="PROSITE" id="PS00232">
    <property type="entry name" value="CADHERIN_1"/>
    <property type="match status" value="4"/>
</dbReference>
<dbReference type="PANTHER" id="PTHR24026:SF88">
    <property type="entry name" value="CADHERIN DOMAIN-CONTAINING PROTEIN"/>
    <property type="match status" value="1"/>
</dbReference>
<evidence type="ECO:0000256" key="2">
    <source>
        <dbReference type="ARBA" id="ARBA00022692"/>
    </source>
</evidence>
<evidence type="ECO:0000256" key="4">
    <source>
        <dbReference type="ARBA" id="ARBA00022837"/>
    </source>
</evidence>
<evidence type="ECO:0000313" key="11">
    <source>
        <dbReference type="Proteomes" id="UP000035642"/>
    </source>
</evidence>
<reference evidence="11" key="1">
    <citation type="submission" date="2012-09" db="EMBL/GenBank/DDBJ databases">
        <authorList>
            <person name="Martin A.A."/>
        </authorList>
    </citation>
    <scope>NUCLEOTIDE SEQUENCE</scope>
</reference>
<keyword evidence="7" id="KW-0472">Membrane</keyword>
<evidence type="ECO:0000256" key="8">
    <source>
        <dbReference type="ARBA" id="ARBA00023180"/>
    </source>
</evidence>
<evidence type="ECO:0000256" key="6">
    <source>
        <dbReference type="ARBA" id="ARBA00022989"/>
    </source>
</evidence>
<feature type="domain" description="Cadherin" evidence="10">
    <location>
        <begin position="32"/>
        <end position="137"/>
    </location>
</feature>
<dbReference type="GO" id="GO:0005886">
    <property type="term" value="C:plasma membrane"/>
    <property type="evidence" value="ECO:0007669"/>
    <property type="project" value="UniProtKB-SubCell"/>
</dbReference>
<proteinExistence type="predicted"/>
<dbReference type="FunFam" id="2.60.40.60:FF:000116">
    <property type="entry name" value="Dachsous cadherin-related 2"/>
    <property type="match status" value="1"/>
</dbReference>
<keyword evidence="5" id="KW-0130">Cell adhesion</keyword>
<feature type="domain" description="Cadherin" evidence="10">
    <location>
        <begin position="899"/>
        <end position="999"/>
    </location>
</feature>
<dbReference type="PRINTS" id="PR00205">
    <property type="entry name" value="CADHERIN"/>
</dbReference>
<dbReference type="PROSITE" id="PS50268">
    <property type="entry name" value="CADHERIN_2"/>
    <property type="match status" value="7"/>
</dbReference>
<dbReference type="InterPro" id="IPR020894">
    <property type="entry name" value="Cadherin_CS"/>
</dbReference>
<keyword evidence="8" id="KW-0325">Glycoprotein</keyword>
<feature type="domain" description="Cadherin" evidence="10">
    <location>
        <begin position="238"/>
        <end position="350"/>
    </location>
</feature>
<dbReference type="InterPro" id="IPR015919">
    <property type="entry name" value="Cadherin-like_sf"/>
</dbReference>
<name>A0A0K0CUJ6_ANGCA</name>
<feature type="domain" description="Cadherin" evidence="10">
    <location>
        <begin position="702"/>
        <end position="796"/>
    </location>
</feature>
<keyword evidence="11" id="KW-1185">Reference proteome</keyword>
<evidence type="ECO:0000259" key="10">
    <source>
        <dbReference type="PROSITE" id="PS50268"/>
    </source>
</evidence>
<evidence type="ECO:0000256" key="3">
    <source>
        <dbReference type="ARBA" id="ARBA00022737"/>
    </source>
</evidence>
<organism evidence="11 12">
    <name type="scientific">Angiostrongylus cantonensis</name>
    <name type="common">Rat lungworm</name>
    <dbReference type="NCBI Taxonomy" id="6313"/>
    <lineage>
        <taxon>Eukaryota</taxon>
        <taxon>Metazoa</taxon>
        <taxon>Ecdysozoa</taxon>
        <taxon>Nematoda</taxon>
        <taxon>Chromadorea</taxon>
        <taxon>Rhabditida</taxon>
        <taxon>Rhabditina</taxon>
        <taxon>Rhabditomorpha</taxon>
        <taxon>Strongyloidea</taxon>
        <taxon>Metastrongylidae</taxon>
        <taxon>Angiostrongylus</taxon>
    </lineage>
</organism>
<keyword evidence="2" id="KW-0812">Transmembrane</keyword>
<dbReference type="GO" id="GO:0007156">
    <property type="term" value="P:homophilic cell adhesion via plasma membrane adhesion molecules"/>
    <property type="evidence" value="ECO:0007669"/>
    <property type="project" value="InterPro"/>
</dbReference>
<dbReference type="SMART" id="SM00112">
    <property type="entry name" value="CA"/>
    <property type="match status" value="7"/>
</dbReference>
<dbReference type="CDD" id="cd11304">
    <property type="entry name" value="Cadherin_repeat"/>
    <property type="match status" value="8"/>
</dbReference>
<evidence type="ECO:0000256" key="9">
    <source>
        <dbReference type="PROSITE-ProRule" id="PRU00043"/>
    </source>
</evidence>
<dbReference type="SUPFAM" id="SSF49313">
    <property type="entry name" value="Cadherin-like"/>
    <property type="match status" value="9"/>
</dbReference>
<dbReference type="PANTHER" id="PTHR24026">
    <property type="entry name" value="FAT ATYPICAL CADHERIN-RELATED"/>
    <property type="match status" value="1"/>
</dbReference>
<comment type="subcellular location">
    <subcellularLocation>
        <location evidence="1">Membrane</location>
    </subcellularLocation>
</comment>
<reference evidence="12" key="2">
    <citation type="submission" date="2016-04" db="UniProtKB">
        <authorList>
            <consortium name="WormBaseParasite"/>
        </authorList>
    </citation>
    <scope>IDENTIFICATION</scope>
</reference>
<evidence type="ECO:0000256" key="5">
    <source>
        <dbReference type="ARBA" id="ARBA00022889"/>
    </source>
</evidence>
<sequence length="1531" mass="169396">LLRNTVLLQVQSIVTVHLDAQKVSTDASPRFERNRYVFRTPENRPPAVIGVVRAYHVALSSRDVSLRYEMISNKGPKVPFRLHPVSGEIATESALDHESKQNYEFKIRACLSVNPNSCGYSSVVVIVVDVNDNAPRFSSPQFQISLPSDLAANSEVITLLATDSDSGPNGEIDYFINPPNAVFIVGRRSGVVQTISGLMEPRYDLIVEAFDHGVPQLHDSTRLTISVHGTNPSAPVFDQKRYEIKLNSPVRAGSVVAELHAKDPDPGPEGQIIYQLEFSSSDQNYSSKFSINEQTGVISAIKRITSEDGPFDFFVVAEDQSTVFKRKTSASLHIEVVGDSSLRFLPLPSTIYISTEKAVGSVVLRASAYTSSSIPVHFRVLENDRQFVMDGDLLRVATPLLPGETHLTVRGETENAHSDHRLRIVVMSDRDKYPVFPQLIYDIDSRFPLVVHRFDARVLNGTVRYQFFPDDSAPEALHLDPNTVSIQGSGRNLVFVQEDGTLILKIPMSFTVVVEAIDKGGKRVSRTKHVVLTDVNDNRPVFASPSLTWNVIEGPFALLRIISPLDYETKPFFNLVIEAADRGNPPQMSTASVSVNVINLAAFVHTELHVYSRAFQVFSDLPIGQPLLTLAVNDADHDRLSFSLSGDEACSSLTVNPLGVVAFSKPVSKRKTGMMTCVVSATDGVHVSNATESLEQNHSPRFAKELYTFVINSSQNGELLEKVTAVDQDGDVIRYSIEPPELRNLFAIDAEGQLSVRVPVSAFKQALYSFLVIAEDSGKPIMSSFTNIRVLIPENNVLATRNLLADTTSAMTSMSTYSHVARILTLLIPSSPQRWSDSSVGPPTARGSETRLSFYTKDTTFSSPSTTPISFESATATVATTVDVSYSQSSTANEAFAFSQPIYFAFVPEGEYTNGIRVALKPEALSVNKNTSVKFEISDNVRNLPFFLTTDGQLIVFDVDRELRAVYSFPIKATSTDFGEAQALLNVTVLDINDNYPVFDPAPSIIGVFRDIAVGVPLHRFTARDLDTDNYGNVVISSISPQTPMDAYFTAGILFVSGSLKSTSDAEFAITVFARDGGRPSLKSTQKVSTISHALRLLLSCSASITYSKTILKTIFILDEKVRAVLPHRQTRVSFDCTRDAFPSSGLFKIEDGGRVILNREPTDGEKNRYFQLNITAENSYGKDSVLMDVFIESQTSTTQEHSTTSSCYFPTKVYNTEILENRDGHNRIAKVTSSCEKNGQPFQYSFSKPTGLYSFTHFLPIKKIFAFNRELTNRVYFAEAKKKLTKFETLVMVRVLDQNDNAPVFVRLSPDHSVTGVVLWQARLFSSILKLEAKDNDEQPQLSYSLSGGDAEYFFVNATTGVVVLAKTIADYTKNLLTCTATVSDGIHRSDVSVVVGILMFYWFKRILDFLCLQASSFVFHLSRKRKAISSSEREYMVSSATGPRPYDVEVFSRTTAQRVLSARPLPEPLTNQLAVSSLLTSPFYGILFLFNKFSASYFFRERPSLLQSALSRQKVSPLNIFLSISSDHD</sequence>
<keyword evidence="4 9" id="KW-0106">Calcium</keyword>
<feature type="domain" description="Cadherin" evidence="10">
    <location>
        <begin position="549"/>
        <end position="615"/>
    </location>
</feature>
<dbReference type="WBParaSite" id="ACAC_0000090001-mRNA-1">
    <property type="protein sequence ID" value="ACAC_0000090001-mRNA-1"/>
    <property type="gene ID" value="ACAC_0000090001"/>
</dbReference>
<keyword evidence="6" id="KW-1133">Transmembrane helix</keyword>
<feature type="domain" description="Cadherin" evidence="10">
    <location>
        <begin position="414"/>
        <end position="542"/>
    </location>
</feature>
<dbReference type="Gene3D" id="2.60.40.60">
    <property type="entry name" value="Cadherins"/>
    <property type="match status" value="10"/>
</dbReference>
<keyword evidence="3" id="KW-0677">Repeat</keyword>
<dbReference type="Pfam" id="PF00028">
    <property type="entry name" value="Cadherin"/>
    <property type="match status" value="3"/>
</dbReference>